<dbReference type="AlphaFoldDB" id="A0A4C1W0X8"/>
<evidence type="ECO:0000313" key="3">
    <source>
        <dbReference type="Proteomes" id="UP000299102"/>
    </source>
</evidence>
<dbReference type="Proteomes" id="UP000299102">
    <property type="component" value="Unassembled WGS sequence"/>
</dbReference>
<gene>
    <name evidence="2" type="ORF">EVAR_31656_1</name>
</gene>
<dbReference type="EMBL" id="BGZK01000448">
    <property type="protein sequence ID" value="GBP44212.1"/>
    <property type="molecule type" value="Genomic_DNA"/>
</dbReference>
<evidence type="ECO:0000313" key="2">
    <source>
        <dbReference type="EMBL" id="GBP44212.1"/>
    </source>
</evidence>
<name>A0A4C1W0X8_EUMVA</name>
<accession>A0A4C1W0X8</accession>
<sequence>MSPNPKRDLRFNGPSARWPTACPRSEERYVLAPDHTSLLLSNALAHKGVCGSEGPGSPSVGGRIRRVYVTARARARSAISFFHFLASWKKVWKLKGFGNPPTESTIYDDGDDNGTNVEYTTPDSGESPQVIIQEAKRMHSR</sequence>
<organism evidence="2 3">
    <name type="scientific">Eumeta variegata</name>
    <name type="common">Bagworm moth</name>
    <name type="synonym">Eumeta japonica</name>
    <dbReference type="NCBI Taxonomy" id="151549"/>
    <lineage>
        <taxon>Eukaryota</taxon>
        <taxon>Metazoa</taxon>
        <taxon>Ecdysozoa</taxon>
        <taxon>Arthropoda</taxon>
        <taxon>Hexapoda</taxon>
        <taxon>Insecta</taxon>
        <taxon>Pterygota</taxon>
        <taxon>Neoptera</taxon>
        <taxon>Endopterygota</taxon>
        <taxon>Lepidoptera</taxon>
        <taxon>Glossata</taxon>
        <taxon>Ditrysia</taxon>
        <taxon>Tineoidea</taxon>
        <taxon>Psychidae</taxon>
        <taxon>Oiketicinae</taxon>
        <taxon>Eumeta</taxon>
    </lineage>
</organism>
<reference evidence="2 3" key="1">
    <citation type="journal article" date="2019" name="Commun. Biol.">
        <title>The bagworm genome reveals a unique fibroin gene that provides high tensile strength.</title>
        <authorList>
            <person name="Kono N."/>
            <person name="Nakamura H."/>
            <person name="Ohtoshi R."/>
            <person name="Tomita M."/>
            <person name="Numata K."/>
            <person name="Arakawa K."/>
        </authorList>
    </citation>
    <scope>NUCLEOTIDE SEQUENCE [LARGE SCALE GENOMIC DNA]</scope>
</reference>
<feature type="compositionally biased region" description="Polar residues" evidence="1">
    <location>
        <begin position="113"/>
        <end position="127"/>
    </location>
</feature>
<feature type="region of interest" description="Disordered" evidence="1">
    <location>
        <begin position="103"/>
        <end position="127"/>
    </location>
</feature>
<keyword evidence="3" id="KW-1185">Reference proteome</keyword>
<protein>
    <submittedName>
        <fullName evidence="2">Uncharacterized protein</fullName>
    </submittedName>
</protein>
<evidence type="ECO:0000256" key="1">
    <source>
        <dbReference type="SAM" id="MobiDB-lite"/>
    </source>
</evidence>
<comment type="caution">
    <text evidence="2">The sequence shown here is derived from an EMBL/GenBank/DDBJ whole genome shotgun (WGS) entry which is preliminary data.</text>
</comment>
<proteinExistence type="predicted"/>